<keyword evidence="7" id="KW-0055">Arginine biosynthesis</keyword>
<dbReference type="InterPro" id="IPR050103">
    <property type="entry name" value="Class-III_PLP-dep_AT"/>
</dbReference>
<dbReference type="UniPathway" id="UPA00033">
    <property type="reaction ID" value="UER00038"/>
</dbReference>
<dbReference type="Pfam" id="PF00202">
    <property type="entry name" value="Aminotran_3"/>
    <property type="match status" value="1"/>
</dbReference>
<evidence type="ECO:0000256" key="3">
    <source>
        <dbReference type="ARBA" id="ARBA00022605"/>
    </source>
</evidence>
<keyword evidence="3 7" id="KW-0028">Amino-acid biosynthesis</keyword>
<sequence length="369" mass="40109">MRFQAHRGLKLVRGEGQYVWDSEGRRYLDAHTGHGAAFLGHRPRKVVDAIKEQLDKLMVASTTFSTDAMEDCLSSLGKILPSKLNNVYFQNSGAEAVELALKLAFKATGRRGLLSFRNGFHGRTLGALSVTWNREYREGLPLLRAEFGEFNDISSADLINDETAAVILEPVQGEGGIEPSRRDFLVELRRACDEAGAVLIFDEVQCGFGRTGATWAHQSRGVEPDILIAGKSIASGFPISLVAARDWVIEGLRAGFHGSTHGGNPLACAALKASIELFIEENVPEAARKKGKSLASMISEYAEPKGEGLMLGVRVKHPGRAIRSLQASGVLALKAGEDMVRLLPPYCITEEDCSFLSGRLKRVLSEQSS</sequence>
<feature type="binding site" evidence="7">
    <location>
        <position position="259"/>
    </location>
    <ligand>
        <name>substrate</name>
    </ligand>
</feature>
<evidence type="ECO:0000256" key="5">
    <source>
        <dbReference type="ARBA" id="ARBA00022898"/>
    </source>
</evidence>
<dbReference type="GO" id="GO:0005737">
    <property type="term" value="C:cytoplasm"/>
    <property type="evidence" value="ECO:0007669"/>
    <property type="project" value="UniProtKB-SubCell"/>
</dbReference>
<feature type="modified residue" description="N6-(pyridoxal phosphate)lysine" evidence="7">
    <location>
        <position position="231"/>
    </location>
</feature>
<dbReference type="EC" id="2.6.1.124" evidence="7"/>
<dbReference type="HAMAP" id="MF_02084">
    <property type="entry name" value="LysJ_aminotrans_3"/>
    <property type="match status" value="1"/>
</dbReference>
<dbReference type="GO" id="GO:0008483">
    <property type="term" value="F:transaminase activity"/>
    <property type="evidence" value="ECO:0007669"/>
    <property type="project" value="UniProtKB-UniRule"/>
</dbReference>
<dbReference type="UniPathway" id="UPA00068"/>
<comment type="caution">
    <text evidence="8">The sequence shown here is derived from an EMBL/GenBank/DDBJ whole genome shotgun (WGS) entry which is preliminary data.</text>
</comment>
<feature type="binding site" evidence="7">
    <location>
        <position position="120"/>
    </location>
    <ligand>
        <name>pyridoxal 5'-phosphate</name>
        <dbReference type="ChEBI" id="CHEBI:597326"/>
    </ligand>
</feature>
<dbReference type="EC" id="2.6.1.118" evidence="7"/>
<dbReference type="FunFam" id="3.40.640.10:FF:000004">
    <property type="entry name" value="Acetylornithine aminotransferase"/>
    <property type="match status" value="1"/>
</dbReference>
<gene>
    <name evidence="7" type="primary">lysJ</name>
    <name evidence="8" type="ORF">D9Q81_08380</name>
</gene>
<keyword evidence="2 7" id="KW-0032">Aminotransferase</keyword>
<dbReference type="SUPFAM" id="SSF53383">
    <property type="entry name" value="PLP-dependent transferases"/>
    <property type="match status" value="1"/>
</dbReference>
<proteinExistence type="inferred from homology"/>
<dbReference type="AlphaFoldDB" id="A0A429G102"/>
<comment type="catalytic activity">
    <reaction evidence="7">
        <text>[amino-group carrier protein]-C-terminal-gamma-(L-lysyl)-L-glutamate + 2-oxoglutarate = [amino-group carrier protein]-C-terminal-N-(1-carboxy-5-oxopentan-1-yl)-L-glutamine + L-glutamate</text>
        <dbReference type="Rhea" id="RHEA:41952"/>
        <dbReference type="Rhea" id="RHEA-COMP:9714"/>
        <dbReference type="Rhea" id="RHEA-COMP:9715"/>
        <dbReference type="ChEBI" id="CHEBI:16810"/>
        <dbReference type="ChEBI" id="CHEBI:29985"/>
        <dbReference type="ChEBI" id="CHEBI:78501"/>
        <dbReference type="ChEBI" id="CHEBI:78526"/>
        <dbReference type="EC" id="2.6.1.118"/>
    </reaction>
</comment>
<dbReference type="InterPro" id="IPR037537">
    <property type="entry name" value="LysJ"/>
</dbReference>
<comment type="cofactor">
    <cofactor evidence="7">
        <name>pyridoxal 5'-phosphate</name>
        <dbReference type="ChEBI" id="CHEBI:597326"/>
    </cofactor>
    <text evidence="7">Binds 1 pyridoxal phosphate per subunit.</text>
</comment>
<dbReference type="Gene3D" id="3.90.1150.10">
    <property type="entry name" value="Aspartate Aminotransferase, domain 1"/>
    <property type="match status" value="1"/>
</dbReference>
<comment type="similarity">
    <text evidence="7">Belongs to the class-III pyridoxal-phosphate-dependent aminotransferase family. LysJ subfamily.</text>
</comment>
<dbReference type="GO" id="GO:0042802">
    <property type="term" value="F:identical protein binding"/>
    <property type="evidence" value="ECO:0007669"/>
    <property type="project" value="TreeGrafter"/>
</dbReference>
<dbReference type="PANTHER" id="PTHR11986:SF79">
    <property type="entry name" value="ACETYLORNITHINE AMINOTRANSFERASE, MITOCHONDRIAL"/>
    <property type="match status" value="1"/>
</dbReference>
<name>A0A429G102_9CREN</name>
<feature type="binding site" evidence="7">
    <location>
        <begin position="202"/>
        <end position="205"/>
    </location>
    <ligand>
        <name>pyridoxal 5'-phosphate</name>
        <dbReference type="ChEBI" id="CHEBI:597326"/>
    </ligand>
</feature>
<dbReference type="InterPro" id="IPR049704">
    <property type="entry name" value="Aminotrans_3_PPA_site"/>
</dbReference>
<dbReference type="GO" id="GO:0030170">
    <property type="term" value="F:pyridoxal phosphate binding"/>
    <property type="evidence" value="ECO:0007669"/>
    <property type="project" value="InterPro"/>
</dbReference>
<comment type="pathway">
    <text evidence="7">Amino-acid biosynthesis; L-arginine biosynthesis.</text>
</comment>
<organism evidence="8 9">
    <name type="scientific">Candidatus Korarchaeum cryptofilum</name>
    <dbReference type="NCBI Taxonomy" id="498846"/>
    <lineage>
        <taxon>Archaea</taxon>
        <taxon>Thermoproteota</taxon>
        <taxon>Candidatus Korarchaeia</taxon>
        <taxon>Candidatus Korarchaeales</taxon>
        <taxon>Candidatus Korarchaeaceae</taxon>
        <taxon>Candidatus Korarchaeum</taxon>
    </lineage>
</organism>
<comment type="catalytic activity">
    <reaction evidence="7">
        <text>[amino-group carrier protein]-C-terminal-gamma-(L-ornithyl)-L-glutamate + 2-oxoglutarate = [amino-group carrier protein]-C-terminal-gamma-(L-glutamyl-5-semialdehyde)-L-glutamate + L-glutamate</text>
        <dbReference type="Rhea" id="RHEA:52672"/>
        <dbReference type="Rhea" id="RHEA-COMP:13327"/>
        <dbReference type="Rhea" id="RHEA-COMP:13328"/>
        <dbReference type="ChEBI" id="CHEBI:16810"/>
        <dbReference type="ChEBI" id="CHEBI:29985"/>
        <dbReference type="ChEBI" id="CHEBI:136761"/>
        <dbReference type="ChEBI" id="CHEBI:136763"/>
        <dbReference type="EC" id="2.6.1.124"/>
    </reaction>
</comment>
<keyword evidence="4 7" id="KW-0808">Transferase</keyword>
<evidence type="ECO:0000256" key="2">
    <source>
        <dbReference type="ARBA" id="ARBA00022576"/>
    </source>
</evidence>
<dbReference type="GO" id="GO:0042450">
    <property type="term" value="P:L-arginine biosynthetic process via ornithine"/>
    <property type="evidence" value="ECO:0007669"/>
    <property type="project" value="UniProtKB-UniRule"/>
</dbReference>
<comment type="function">
    <text evidence="7">Involved in both the arginine and lysine biosynthetic pathways.</text>
</comment>
<dbReference type="Proteomes" id="UP000278149">
    <property type="component" value="Unassembled WGS sequence"/>
</dbReference>
<keyword evidence="1 7" id="KW-0963">Cytoplasm</keyword>
<keyword evidence="5 7" id="KW-0663">Pyridoxal phosphate</keyword>
<accession>A0A429G102</accession>
<dbReference type="InterPro" id="IPR015421">
    <property type="entry name" value="PyrdxlP-dep_Trfase_major"/>
</dbReference>
<comment type="subcellular location">
    <subcellularLocation>
        <location evidence="7">Cytoplasm</location>
    </subcellularLocation>
</comment>
<keyword evidence="6 7" id="KW-0457">Lysine biosynthesis</keyword>
<dbReference type="CDD" id="cd00610">
    <property type="entry name" value="OAT_like"/>
    <property type="match status" value="1"/>
</dbReference>
<dbReference type="InterPro" id="IPR005814">
    <property type="entry name" value="Aminotrans_3"/>
</dbReference>
<dbReference type="PANTHER" id="PTHR11986">
    <property type="entry name" value="AMINOTRANSFERASE CLASS III"/>
    <property type="match status" value="1"/>
</dbReference>
<dbReference type="PROSITE" id="PS00600">
    <property type="entry name" value="AA_TRANSFER_CLASS_3"/>
    <property type="match status" value="1"/>
</dbReference>
<evidence type="ECO:0000313" key="8">
    <source>
        <dbReference type="EMBL" id="RSN67483.1"/>
    </source>
</evidence>
<reference evidence="8 9" key="1">
    <citation type="submission" date="2018-10" db="EMBL/GenBank/DDBJ databases">
        <title>Co-occurring genomic capacity for anaerobic methane metabolism and dissimilatory sulfite reduction discovered in the Korarchaeota.</title>
        <authorList>
            <person name="Mckay L.J."/>
            <person name="Dlakic M."/>
            <person name="Fields M.W."/>
            <person name="Delmont T.O."/>
            <person name="Eren A.M."/>
            <person name="Jay Z.J."/>
            <person name="Klingelsmith K.B."/>
            <person name="Rusch D.B."/>
            <person name="Inskeep W.P."/>
        </authorList>
    </citation>
    <scope>NUCLEOTIDE SEQUENCE [LARGE SCALE GENOMIC DNA]</scope>
    <source>
        <strain evidence="8 9">WS</strain>
    </source>
</reference>
<feature type="binding site" evidence="7">
    <location>
        <position position="260"/>
    </location>
    <ligand>
        <name>pyridoxal 5'-phosphate</name>
        <dbReference type="ChEBI" id="CHEBI:597326"/>
    </ligand>
</feature>
<feature type="binding site" evidence="7">
    <location>
        <position position="123"/>
    </location>
    <ligand>
        <name>substrate</name>
    </ligand>
</feature>
<evidence type="ECO:0000256" key="4">
    <source>
        <dbReference type="ARBA" id="ARBA00022679"/>
    </source>
</evidence>
<comment type="pathway">
    <text evidence="7">Amino-acid biosynthesis; L-lysine biosynthesis via AAA pathway; L-lysine from L-alpha-aminoadipate (Thermus route): step 4/5.</text>
</comment>
<protein>
    <recommendedName>
        <fullName evidence="7">Putative [LysW]-aminoadipate semialdehyde/glutamate semialdehyde transaminase</fullName>
        <ecNumber evidence="7">2.6.1.118</ecNumber>
        <ecNumber evidence="7">2.6.1.124</ecNumber>
    </recommendedName>
</protein>
<dbReference type="InterPro" id="IPR015424">
    <property type="entry name" value="PyrdxlP-dep_Trfase"/>
</dbReference>
<dbReference type="Gene3D" id="3.40.640.10">
    <property type="entry name" value="Type I PLP-dependent aspartate aminotransferase-like (Major domain)"/>
    <property type="match status" value="1"/>
</dbReference>
<dbReference type="EMBL" id="RCOR01000043">
    <property type="protein sequence ID" value="RSN67483.1"/>
    <property type="molecule type" value="Genomic_DNA"/>
</dbReference>
<dbReference type="GO" id="GO:0019878">
    <property type="term" value="P:lysine biosynthetic process via aminoadipic acid"/>
    <property type="evidence" value="ECO:0007669"/>
    <property type="project" value="UniProtKB-UniRule"/>
</dbReference>
<evidence type="ECO:0000256" key="7">
    <source>
        <dbReference type="HAMAP-Rule" id="MF_02084"/>
    </source>
</evidence>
<evidence type="ECO:0000313" key="9">
    <source>
        <dbReference type="Proteomes" id="UP000278149"/>
    </source>
</evidence>
<dbReference type="InterPro" id="IPR015422">
    <property type="entry name" value="PyrdxlP-dep_Trfase_small"/>
</dbReference>
<comment type="subunit">
    <text evidence="7">Homodimer.</text>
</comment>
<feature type="binding site" evidence="7">
    <location>
        <begin position="93"/>
        <end position="94"/>
    </location>
    <ligand>
        <name>pyridoxal 5'-phosphate</name>
        <dbReference type="ChEBI" id="CHEBI:597326"/>
    </ligand>
</feature>
<evidence type="ECO:0000256" key="6">
    <source>
        <dbReference type="ARBA" id="ARBA00023154"/>
    </source>
</evidence>
<evidence type="ECO:0000256" key="1">
    <source>
        <dbReference type="ARBA" id="ARBA00022490"/>
    </source>
</evidence>
<dbReference type="PIRSF" id="PIRSF000521">
    <property type="entry name" value="Transaminase_4ab_Lys_Orn"/>
    <property type="match status" value="1"/>
</dbReference>